<reference evidence="2 3" key="1">
    <citation type="submission" date="2020-09" db="EMBL/GenBank/DDBJ databases">
        <title>novel species in genus Nocardioides.</title>
        <authorList>
            <person name="Zhang G."/>
        </authorList>
    </citation>
    <scope>NUCLEOTIDE SEQUENCE [LARGE SCALE GENOMIC DNA]</scope>
    <source>
        <strain evidence="2 3">19197</strain>
    </source>
</reference>
<name>A0ABR8MEQ6_9ACTN</name>
<evidence type="ECO:0008006" key="4">
    <source>
        <dbReference type="Google" id="ProtNLM"/>
    </source>
</evidence>
<organism evidence="2 3">
    <name type="scientific">Nocardioides hwasunensis</name>
    <dbReference type="NCBI Taxonomy" id="397258"/>
    <lineage>
        <taxon>Bacteria</taxon>
        <taxon>Bacillati</taxon>
        <taxon>Actinomycetota</taxon>
        <taxon>Actinomycetes</taxon>
        <taxon>Propionibacteriales</taxon>
        <taxon>Nocardioidaceae</taxon>
        <taxon>Nocardioides</taxon>
    </lineage>
</organism>
<dbReference type="RefSeq" id="WP_191198369.1">
    <property type="nucleotide sequence ID" value="NZ_BAAAPA010000003.1"/>
</dbReference>
<dbReference type="EMBL" id="JACXYY010000002">
    <property type="protein sequence ID" value="MBD3914035.1"/>
    <property type="molecule type" value="Genomic_DNA"/>
</dbReference>
<protein>
    <recommendedName>
        <fullName evidence="4">Secreted protein</fullName>
    </recommendedName>
</protein>
<accession>A0ABR8MEQ6</accession>
<dbReference type="Proteomes" id="UP000649289">
    <property type="component" value="Unassembled WGS sequence"/>
</dbReference>
<keyword evidence="3" id="KW-1185">Reference proteome</keyword>
<sequence length="169" mass="17357">MSRSSLLLRALLLPLALALVATGALLAPGGAASAEAATTAVARTAAAVDTDGDGLDDSLDGCPAVAAATATGCPTAWRKVSLKWLAGKRRLEARVTSPVTACAARARIKLFLDRRGGTDKLLASDASYEGRRRFAVPGGARYYALVTPTYASGVAECGKAVSRTVRVPR</sequence>
<evidence type="ECO:0000313" key="3">
    <source>
        <dbReference type="Proteomes" id="UP000649289"/>
    </source>
</evidence>
<gene>
    <name evidence="2" type="ORF">IEZ25_05360</name>
</gene>
<feature type="signal peptide" evidence="1">
    <location>
        <begin position="1"/>
        <end position="26"/>
    </location>
</feature>
<evidence type="ECO:0000256" key="1">
    <source>
        <dbReference type="SAM" id="SignalP"/>
    </source>
</evidence>
<proteinExistence type="predicted"/>
<evidence type="ECO:0000313" key="2">
    <source>
        <dbReference type="EMBL" id="MBD3914035.1"/>
    </source>
</evidence>
<comment type="caution">
    <text evidence="2">The sequence shown here is derived from an EMBL/GenBank/DDBJ whole genome shotgun (WGS) entry which is preliminary data.</text>
</comment>
<feature type="chain" id="PRO_5047170341" description="Secreted protein" evidence="1">
    <location>
        <begin position="27"/>
        <end position="169"/>
    </location>
</feature>
<keyword evidence="1" id="KW-0732">Signal</keyword>